<dbReference type="AlphaFoldDB" id="A0A381WYN7"/>
<dbReference type="PROSITE" id="PS50005">
    <property type="entry name" value="TPR"/>
    <property type="match status" value="1"/>
</dbReference>
<name>A0A381WYN7_9ZZZZ</name>
<organism evidence="1">
    <name type="scientific">marine metagenome</name>
    <dbReference type="NCBI Taxonomy" id="408172"/>
    <lineage>
        <taxon>unclassified sequences</taxon>
        <taxon>metagenomes</taxon>
        <taxon>ecological metagenomes</taxon>
    </lineage>
</organism>
<dbReference type="EMBL" id="UINC01013160">
    <property type="protein sequence ID" value="SVA57037.1"/>
    <property type="molecule type" value="Genomic_DNA"/>
</dbReference>
<evidence type="ECO:0000313" key="1">
    <source>
        <dbReference type="EMBL" id="SVA57037.1"/>
    </source>
</evidence>
<sequence>MLLEAHKQLEDWKSITWELQDVFERKSPAMTIDHYNLWIFSAQRRNDSQRLERIKIIFERWKDSFPEDQENLEGLQRYITESRLQELTRQENWTGLSSFIRSEVQSGRITLDEQRFTQLLFAEKKLGNWSGILSAYKLLQMQDSELSGTVGALIDQAKAAENMGETELSLKYYQLALETKPLNEEEKVKQNEIKQFMANRAFQKWIDQEEWSKVTMAIHKEVKENKRKLDDENFKLLLFAENQKTGRAKYNGILDAYALLEKYDKQKTLTLESQIDQGYAAEKLGGYKRAKIYYRRALKKAPDENVDLILQLVGELKRLYERTKDHKSLVHIYKRAYGALKKSSRPKKELRTYAYLIGYHQFFHLKQNKNARVWLMRSDGGGSSTQELQSAYWVAKLDQQAKKPEMALKRLKELSGRKISKKSALYVQIHFELGTLFHLKENWDSALRHYRFA</sequence>
<feature type="non-terminal residue" evidence="1">
    <location>
        <position position="453"/>
    </location>
</feature>
<dbReference type="SMART" id="SM00028">
    <property type="entry name" value="TPR"/>
    <property type="match status" value="2"/>
</dbReference>
<proteinExistence type="predicted"/>
<dbReference type="Gene3D" id="1.25.40.10">
    <property type="entry name" value="Tetratricopeptide repeat domain"/>
    <property type="match status" value="1"/>
</dbReference>
<protein>
    <submittedName>
        <fullName evidence="1">Uncharacterized protein</fullName>
    </submittedName>
</protein>
<dbReference type="InterPro" id="IPR019734">
    <property type="entry name" value="TPR_rpt"/>
</dbReference>
<reference evidence="1" key="1">
    <citation type="submission" date="2018-05" db="EMBL/GenBank/DDBJ databases">
        <authorList>
            <person name="Lanie J.A."/>
            <person name="Ng W.-L."/>
            <person name="Kazmierczak K.M."/>
            <person name="Andrzejewski T.M."/>
            <person name="Davidsen T.M."/>
            <person name="Wayne K.J."/>
            <person name="Tettelin H."/>
            <person name="Glass J.I."/>
            <person name="Rusch D."/>
            <person name="Podicherti R."/>
            <person name="Tsui H.-C.T."/>
            <person name="Winkler M.E."/>
        </authorList>
    </citation>
    <scope>NUCLEOTIDE SEQUENCE</scope>
</reference>
<dbReference type="InterPro" id="IPR011990">
    <property type="entry name" value="TPR-like_helical_dom_sf"/>
</dbReference>
<accession>A0A381WYN7</accession>
<gene>
    <name evidence="1" type="ORF">METZ01_LOCUS109891</name>
</gene>
<dbReference type="SUPFAM" id="SSF48452">
    <property type="entry name" value="TPR-like"/>
    <property type="match status" value="1"/>
</dbReference>